<dbReference type="SMART" id="SM00419">
    <property type="entry name" value="HTH_CRP"/>
    <property type="match status" value="1"/>
</dbReference>
<dbReference type="GO" id="GO:0003677">
    <property type="term" value="F:DNA binding"/>
    <property type="evidence" value="ECO:0007669"/>
    <property type="project" value="UniProtKB-KW"/>
</dbReference>
<proteinExistence type="predicted"/>
<dbReference type="SUPFAM" id="SSF46785">
    <property type="entry name" value="Winged helix' DNA-binding domain"/>
    <property type="match status" value="1"/>
</dbReference>
<dbReference type="RefSeq" id="WP_092367436.1">
    <property type="nucleotide sequence ID" value="NZ_DAINWJ010000288.1"/>
</dbReference>
<dbReference type="Gene3D" id="2.60.120.10">
    <property type="entry name" value="Jelly Rolls"/>
    <property type="match status" value="1"/>
</dbReference>
<keyword evidence="2" id="KW-0238">DNA-binding</keyword>
<keyword evidence="5" id="KW-0418">Kinase</keyword>
<evidence type="ECO:0000313" key="5">
    <source>
        <dbReference type="EMBL" id="SET98593.1"/>
    </source>
</evidence>
<evidence type="ECO:0000256" key="3">
    <source>
        <dbReference type="ARBA" id="ARBA00023163"/>
    </source>
</evidence>
<dbReference type="AlphaFoldDB" id="A0A1I0ING9"/>
<dbReference type="InterPro" id="IPR018490">
    <property type="entry name" value="cNMP-bd_dom_sf"/>
</dbReference>
<sequence>MLIPRYYFADDYTDFYEYFLSHPHARKRFRKHEYLWAPGEPLTHVYYIISGIALTSLEHEDGFRKISSMHSKGTLFPGCHQVEFKIEQSIVTTALSDMEVLSFTKAEMLHMFYDNRELSVRMLNWYAAYINLLLYESAHQEYNSTFIKLCNLLYLFSQNGPEGSGPDIYLTQENIAEILTTTRVHIARSLARLRDENIIIPHRKWIELCDPDRLASYCSRETLKP</sequence>
<dbReference type="InterPro" id="IPR014710">
    <property type="entry name" value="RmlC-like_jellyroll"/>
</dbReference>
<dbReference type="GO" id="GO:0006355">
    <property type="term" value="P:regulation of DNA-templated transcription"/>
    <property type="evidence" value="ECO:0007669"/>
    <property type="project" value="InterPro"/>
</dbReference>
<evidence type="ECO:0000256" key="2">
    <source>
        <dbReference type="ARBA" id="ARBA00023125"/>
    </source>
</evidence>
<accession>A0A1I0ING9</accession>
<protein>
    <submittedName>
        <fullName evidence="5">cAMP-binding domain of CRP or a regulatory subunit of cAMP-dependent protein kinases</fullName>
    </submittedName>
</protein>
<dbReference type="InterPro" id="IPR000595">
    <property type="entry name" value="cNMP-bd_dom"/>
</dbReference>
<dbReference type="SUPFAM" id="SSF51206">
    <property type="entry name" value="cAMP-binding domain-like"/>
    <property type="match status" value="1"/>
</dbReference>
<keyword evidence="5" id="KW-0808">Transferase</keyword>
<feature type="domain" description="HTH crp-type" evidence="4">
    <location>
        <begin position="143"/>
        <end position="212"/>
    </location>
</feature>
<organism evidence="5 6">
    <name type="scientific">Enterocloster lavalensis</name>
    <dbReference type="NCBI Taxonomy" id="460384"/>
    <lineage>
        <taxon>Bacteria</taxon>
        <taxon>Bacillati</taxon>
        <taxon>Bacillota</taxon>
        <taxon>Clostridia</taxon>
        <taxon>Lachnospirales</taxon>
        <taxon>Lachnospiraceae</taxon>
        <taxon>Enterocloster</taxon>
    </lineage>
</organism>
<dbReference type="InterPro" id="IPR012318">
    <property type="entry name" value="HTH_CRP"/>
</dbReference>
<dbReference type="PROSITE" id="PS51063">
    <property type="entry name" value="HTH_CRP_2"/>
    <property type="match status" value="1"/>
</dbReference>
<dbReference type="Proteomes" id="UP000198508">
    <property type="component" value="Unassembled WGS sequence"/>
</dbReference>
<keyword evidence="1" id="KW-0805">Transcription regulation</keyword>
<dbReference type="EMBL" id="FOIM01000022">
    <property type="protein sequence ID" value="SET98593.1"/>
    <property type="molecule type" value="Genomic_DNA"/>
</dbReference>
<evidence type="ECO:0000256" key="1">
    <source>
        <dbReference type="ARBA" id="ARBA00023015"/>
    </source>
</evidence>
<keyword evidence="6" id="KW-1185">Reference proteome</keyword>
<dbReference type="STRING" id="460384.SAMN05216313_12288"/>
<dbReference type="Gene3D" id="1.10.10.10">
    <property type="entry name" value="Winged helix-like DNA-binding domain superfamily/Winged helix DNA-binding domain"/>
    <property type="match status" value="1"/>
</dbReference>
<reference evidence="6" key="1">
    <citation type="submission" date="2016-10" db="EMBL/GenBank/DDBJ databases">
        <authorList>
            <person name="Varghese N."/>
            <person name="Submissions S."/>
        </authorList>
    </citation>
    <scope>NUCLEOTIDE SEQUENCE [LARGE SCALE GENOMIC DNA]</scope>
    <source>
        <strain evidence="6">NLAE-zl-G277</strain>
    </source>
</reference>
<dbReference type="InterPro" id="IPR036390">
    <property type="entry name" value="WH_DNA-bd_sf"/>
</dbReference>
<dbReference type="Pfam" id="PF13545">
    <property type="entry name" value="HTH_Crp_2"/>
    <property type="match status" value="1"/>
</dbReference>
<keyword evidence="3" id="KW-0804">Transcription</keyword>
<evidence type="ECO:0000259" key="4">
    <source>
        <dbReference type="PROSITE" id="PS51063"/>
    </source>
</evidence>
<name>A0A1I0ING9_9FIRM</name>
<dbReference type="Pfam" id="PF00027">
    <property type="entry name" value="cNMP_binding"/>
    <property type="match status" value="1"/>
</dbReference>
<gene>
    <name evidence="5" type="ORF">SAMN05216313_12288</name>
</gene>
<dbReference type="GO" id="GO:0016301">
    <property type="term" value="F:kinase activity"/>
    <property type="evidence" value="ECO:0007669"/>
    <property type="project" value="UniProtKB-KW"/>
</dbReference>
<dbReference type="CDD" id="cd00038">
    <property type="entry name" value="CAP_ED"/>
    <property type="match status" value="1"/>
</dbReference>
<evidence type="ECO:0000313" key="6">
    <source>
        <dbReference type="Proteomes" id="UP000198508"/>
    </source>
</evidence>
<dbReference type="InterPro" id="IPR036388">
    <property type="entry name" value="WH-like_DNA-bd_sf"/>
</dbReference>